<organism evidence="2 4">
    <name type="scientific">Micromonospora craterilacus</name>
    <dbReference type="NCBI Taxonomy" id="1655439"/>
    <lineage>
        <taxon>Bacteria</taxon>
        <taxon>Bacillati</taxon>
        <taxon>Actinomycetota</taxon>
        <taxon>Actinomycetes</taxon>
        <taxon>Micromonosporales</taxon>
        <taxon>Micromonosporaceae</taxon>
        <taxon>Micromonospora</taxon>
    </lineage>
</organism>
<accession>A0A2W2DKV1</accession>
<feature type="non-terminal residue" evidence="2">
    <location>
        <position position="1"/>
    </location>
</feature>
<dbReference type="EMBL" id="POTY01000394">
    <property type="protein sequence ID" value="PZG05157.1"/>
    <property type="molecule type" value="Genomic_DNA"/>
</dbReference>
<evidence type="ECO:0000313" key="4">
    <source>
        <dbReference type="Proteomes" id="UP000248924"/>
    </source>
</evidence>
<dbReference type="Proteomes" id="UP000248924">
    <property type="component" value="Unassembled WGS sequence"/>
</dbReference>
<reference evidence="2 4" key="1">
    <citation type="submission" date="2018-01" db="EMBL/GenBank/DDBJ databases">
        <title>Draft genome sequence of Jishengella sp. NA12.</title>
        <authorList>
            <person name="Sahin N."/>
            <person name="Ay H."/>
            <person name="Saygin H."/>
        </authorList>
    </citation>
    <scope>NUCLEOTIDE SEQUENCE [LARGE SCALE GENOMIC DNA]</scope>
    <source>
        <strain evidence="2 4">NA12</strain>
    </source>
</reference>
<proteinExistence type="predicted"/>
<dbReference type="EMBL" id="POTY01000234">
    <property type="protein sequence ID" value="PZG11323.1"/>
    <property type="molecule type" value="Genomic_DNA"/>
</dbReference>
<gene>
    <name evidence="3" type="ORF">C1I95_20835</name>
    <name evidence="2" type="ORF">C1I95_27345</name>
    <name evidence="1" type="ORF">C1I95_32855</name>
</gene>
<keyword evidence="4" id="KW-1185">Reference proteome</keyword>
<dbReference type="AlphaFoldDB" id="A0A2W2DKV1"/>
<sequence>NVSLCPWSIGRITAAALVLLHIDHCRTT</sequence>
<evidence type="ECO:0000313" key="2">
    <source>
        <dbReference type="EMBL" id="PZG11323.1"/>
    </source>
</evidence>
<comment type="caution">
    <text evidence="2">The sequence shown here is derived from an EMBL/GenBank/DDBJ whole genome shotgun (WGS) entry which is preliminary data.</text>
</comment>
<evidence type="ECO:0000313" key="3">
    <source>
        <dbReference type="EMBL" id="PZG14880.1"/>
    </source>
</evidence>
<name>A0A2W2DKV1_9ACTN</name>
<dbReference type="EMBL" id="POTY01000138">
    <property type="protein sequence ID" value="PZG14880.1"/>
    <property type="molecule type" value="Genomic_DNA"/>
</dbReference>
<protein>
    <submittedName>
        <fullName evidence="2">IS5/IS1182 family transposase</fullName>
    </submittedName>
</protein>
<evidence type="ECO:0000313" key="1">
    <source>
        <dbReference type="EMBL" id="PZG05157.1"/>
    </source>
</evidence>